<dbReference type="InterPro" id="IPR016181">
    <property type="entry name" value="Acyl_CoA_acyltransferase"/>
</dbReference>
<name>A0A815JXZ3_ADIRI</name>
<protein>
    <recommendedName>
        <fullName evidence="4">N-acetyltransferase domain-containing protein</fullName>
    </recommendedName>
</protein>
<evidence type="ECO:0000313" key="2">
    <source>
        <dbReference type="EMBL" id="CAF1419609.1"/>
    </source>
</evidence>
<dbReference type="SUPFAM" id="SSF55729">
    <property type="entry name" value="Acyl-CoA N-acyltransferases (Nat)"/>
    <property type="match status" value="1"/>
</dbReference>
<comment type="caution">
    <text evidence="1">The sequence shown here is derived from an EMBL/GenBank/DDBJ whole genome shotgun (WGS) entry which is preliminary data.</text>
</comment>
<evidence type="ECO:0000313" key="1">
    <source>
        <dbReference type="EMBL" id="CAF1382565.1"/>
    </source>
</evidence>
<dbReference type="EMBL" id="CAJNOJ010000367">
    <property type="protein sequence ID" value="CAF1419609.1"/>
    <property type="molecule type" value="Genomic_DNA"/>
</dbReference>
<dbReference type="AlphaFoldDB" id="A0A815JXZ3"/>
<dbReference type="Proteomes" id="UP000663828">
    <property type="component" value="Unassembled WGS sequence"/>
</dbReference>
<organism evidence="1 3">
    <name type="scientific">Adineta ricciae</name>
    <name type="common">Rotifer</name>
    <dbReference type="NCBI Taxonomy" id="249248"/>
    <lineage>
        <taxon>Eukaryota</taxon>
        <taxon>Metazoa</taxon>
        <taxon>Spiralia</taxon>
        <taxon>Gnathifera</taxon>
        <taxon>Rotifera</taxon>
        <taxon>Eurotatoria</taxon>
        <taxon>Bdelloidea</taxon>
        <taxon>Adinetida</taxon>
        <taxon>Adinetidae</taxon>
        <taxon>Adineta</taxon>
    </lineage>
</organism>
<accession>A0A815JXZ3</accession>
<proteinExistence type="predicted"/>
<gene>
    <name evidence="2" type="ORF">EDS130_LOCUS37368</name>
    <name evidence="1" type="ORF">XAT740_LOCUS33157</name>
</gene>
<dbReference type="Proteomes" id="UP000663852">
    <property type="component" value="Unassembled WGS sequence"/>
</dbReference>
<reference evidence="1" key="1">
    <citation type="submission" date="2021-02" db="EMBL/GenBank/DDBJ databases">
        <authorList>
            <person name="Nowell W R."/>
        </authorList>
    </citation>
    <scope>NUCLEOTIDE SEQUENCE</scope>
</reference>
<evidence type="ECO:0008006" key="4">
    <source>
        <dbReference type="Google" id="ProtNLM"/>
    </source>
</evidence>
<sequence>MEAVQDPVCKQESVANDDFIIEVLRSEENAYACARLIAEAFAKSNPMTVFKGISAEVHFEKIALPLALSVLNQELSLLVRKHSTDEIIGCILSTDLYLKSICSMTNTTGIAHEDLIADLDRMSYEYFNATEQLTRNSVIHFLLHATKIGEEGNGVGSYLIRETCKYAREIKGFKYAHAQTTNPAMKHIYDKIGGEVISQIDPATWMWKNCGNSDEYPFKTWTAGPMPNICVKL</sequence>
<keyword evidence="3" id="KW-1185">Reference proteome</keyword>
<evidence type="ECO:0000313" key="3">
    <source>
        <dbReference type="Proteomes" id="UP000663828"/>
    </source>
</evidence>
<dbReference type="EMBL" id="CAJNOR010003146">
    <property type="protein sequence ID" value="CAF1382565.1"/>
    <property type="molecule type" value="Genomic_DNA"/>
</dbReference>
<dbReference type="OrthoDB" id="9977091at2759"/>
<dbReference type="Gene3D" id="3.40.630.30">
    <property type="match status" value="1"/>
</dbReference>